<reference evidence="8" key="1">
    <citation type="journal article" date="2004" name="Nature">
        <title>Genome duplication in the teleost fish Tetraodon nigroviridis reveals the early vertebrate proto-karyotype.</title>
        <authorList>
            <person name="Jaillon O."/>
            <person name="Aury J.-M."/>
            <person name="Brunet F."/>
            <person name="Petit J.-L."/>
            <person name="Stange-Thomann N."/>
            <person name="Mauceli E."/>
            <person name="Bouneau L."/>
            <person name="Fischer C."/>
            <person name="Ozouf-Costaz C."/>
            <person name="Bernot A."/>
            <person name="Nicaud S."/>
            <person name="Jaffe D."/>
            <person name="Fisher S."/>
            <person name="Lutfalla G."/>
            <person name="Dossat C."/>
            <person name="Segurens B."/>
            <person name="Dasilva C."/>
            <person name="Salanoubat M."/>
            <person name="Levy M."/>
            <person name="Boudet N."/>
            <person name="Castellano S."/>
            <person name="Anthouard V."/>
            <person name="Jubin C."/>
            <person name="Castelli V."/>
            <person name="Katinka M."/>
            <person name="Vacherie B."/>
            <person name="Biemont C."/>
            <person name="Skalli Z."/>
            <person name="Cattolico L."/>
            <person name="Poulain J."/>
            <person name="De Berardinis V."/>
            <person name="Cruaud C."/>
            <person name="Duprat S."/>
            <person name="Brottier P."/>
            <person name="Coutanceau J.-P."/>
            <person name="Gouzy J."/>
            <person name="Parra G."/>
            <person name="Lardier G."/>
            <person name="Chapple C."/>
            <person name="McKernan K.J."/>
            <person name="McEwan P."/>
            <person name="Bosak S."/>
            <person name="Kellis M."/>
            <person name="Volff J.-N."/>
            <person name="Guigo R."/>
            <person name="Zody M.C."/>
            <person name="Mesirov J."/>
            <person name="Lindblad-Toh K."/>
            <person name="Birren B."/>
            <person name="Nusbaum C."/>
            <person name="Kahn D."/>
            <person name="Robinson-Rechavi M."/>
            <person name="Laudet V."/>
            <person name="Schachter V."/>
            <person name="Quetier F."/>
            <person name="Saurin W."/>
            <person name="Scarpelli C."/>
            <person name="Wincker P."/>
            <person name="Lander E.S."/>
            <person name="Weissenbach J."/>
            <person name="Roest Crollius H."/>
        </authorList>
    </citation>
    <scope>NUCLEOTIDE SEQUENCE [LARGE SCALE GENOMIC DNA]</scope>
</reference>
<dbReference type="Gene3D" id="3.20.20.140">
    <property type="entry name" value="Metal-dependent hydrolases"/>
    <property type="match status" value="1"/>
</dbReference>
<dbReference type="PANTHER" id="PTHR10060">
    <property type="entry name" value="TATD FAMILY DEOXYRIBONUCLEASE"/>
    <property type="match status" value="1"/>
</dbReference>
<evidence type="ECO:0000256" key="1">
    <source>
        <dbReference type="ARBA" id="ARBA00009275"/>
    </source>
</evidence>
<evidence type="ECO:0000256" key="5">
    <source>
        <dbReference type="ARBA" id="ARBA00039767"/>
    </source>
</evidence>
<dbReference type="AlphaFoldDB" id="H3CH68"/>
<keyword evidence="4" id="KW-0378">Hydrolase</keyword>
<dbReference type="PANTHER" id="PTHR10060:SF15">
    <property type="entry name" value="DEOXYRIBONUCLEASE TATDN1"/>
    <property type="match status" value="1"/>
</dbReference>
<organism evidence="7 8">
    <name type="scientific">Tetraodon nigroviridis</name>
    <name type="common">Spotted green pufferfish</name>
    <name type="synonym">Chelonodon nigroviridis</name>
    <dbReference type="NCBI Taxonomy" id="99883"/>
    <lineage>
        <taxon>Eukaryota</taxon>
        <taxon>Metazoa</taxon>
        <taxon>Chordata</taxon>
        <taxon>Craniata</taxon>
        <taxon>Vertebrata</taxon>
        <taxon>Euteleostomi</taxon>
        <taxon>Actinopterygii</taxon>
        <taxon>Neopterygii</taxon>
        <taxon>Teleostei</taxon>
        <taxon>Neoteleostei</taxon>
        <taxon>Acanthomorphata</taxon>
        <taxon>Eupercaria</taxon>
        <taxon>Tetraodontiformes</taxon>
        <taxon>Tetradontoidea</taxon>
        <taxon>Tetraodontidae</taxon>
        <taxon>Tetraodon</taxon>
    </lineage>
</organism>
<evidence type="ECO:0000313" key="8">
    <source>
        <dbReference type="Proteomes" id="UP000007303"/>
    </source>
</evidence>
<keyword evidence="3" id="KW-0479">Metal-binding</keyword>
<evidence type="ECO:0000256" key="2">
    <source>
        <dbReference type="ARBA" id="ARBA00022722"/>
    </source>
</evidence>
<dbReference type="HOGENOM" id="CLU_124025_0_0_1"/>
<comment type="similarity">
    <text evidence="1">Belongs to the metallo-dependent hydrolases superfamily. TatD-type hydrolase family.</text>
</comment>
<dbReference type="Ensembl" id="ENSTNIT00000007756.1">
    <property type="protein sequence ID" value="ENSTNIP00000007596.1"/>
    <property type="gene ID" value="ENSTNIG00000004931.1"/>
</dbReference>
<dbReference type="STRING" id="99883.ENSTNIP00000007596"/>
<dbReference type="InterPro" id="IPR001130">
    <property type="entry name" value="TatD-like"/>
</dbReference>
<dbReference type="GeneTree" id="ENSGT00940000156272"/>
<sequence>CVGGVVHSFDGDAREAATFIDMDLYIGINGCSMKTEANIEAMKSIPSDRLMIETDAPWCGVKSTHAGFQYIKTTFPTKKKWEAGHCLKDRNEPCHIVQILEVMASSREEDPLELASTIYNNTVKVFF</sequence>
<evidence type="ECO:0000256" key="6">
    <source>
        <dbReference type="ARBA" id="ARBA00045223"/>
    </source>
</evidence>
<dbReference type="InParanoid" id="H3CH68"/>
<proteinExistence type="inferred from homology"/>
<reference evidence="7" key="3">
    <citation type="submission" date="2025-09" db="UniProtKB">
        <authorList>
            <consortium name="Ensembl"/>
        </authorList>
    </citation>
    <scope>IDENTIFICATION</scope>
</reference>
<keyword evidence="8" id="KW-1185">Reference proteome</keyword>
<name>H3CH68_TETNG</name>
<comment type="function">
    <text evidence="6">Deoxyribonuclease which catalyzes (in vitro) the decatenation of kinetoplast DNA, which are circular DNA catenated to each other, producing linear DNA molecules. Plays an important role in chromosomal segregation and cell cycle progression during eye development probably via its DNA decatenation activity.</text>
</comment>
<dbReference type="GO" id="GO:0008296">
    <property type="term" value="F:3'-5'-DNA exonuclease activity"/>
    <property type="evidence" value="ECO:0007669"/>
    <property type="project" value="TreeGrafter"/>
</dbReference>
<evidence type="ECO:0000256" key="4">
    <source>
        <dbReference type="ARBA" id="ARBA00022801"/>
    </source>
</evidence>
<dbReference type="GO" id="GO:0046872">
    <property type="term" value="F:metal ion binding"/>
    <property type="evidence" value="ECO:0007669"/>
    <property type="project" value="UniProtKB-KW"/>
</dbReference>
<protein>
    <recommendedName>
        <fullName evidence="5">Deoxyribonuclease TATDN1</fullName>
    </recommendedName>
</protein>
<evidence type="ECO:0000313" key="7">
    <source>
        <dbReference type="Ensembl" id="ENSTNIP00000007596.1"/>
    </source>
</evidence>
<reference evidence="7" key="2">
    <citation type="submission" date="2025-08" db="UniProtKB">
        <authorList>
            <consortium name="Ensembl"/>
        </authorList>
    </citation>
    <scope>IDENTIFICATION</scope>
</reference>
<dbReference type="Pfam" id="PF01026">
    <property type="entry name" value="TatD_DNase"/>
    <property type="match status" value="1"/>
</dbReference>
<dbReference type="OMA" id="NRDRCVE"/>
<dbReference type="InterPro" id="IPR032466">
    <property type="entry name" value="Metal_Hydrolase"/>
</dbReference>
<evidence type="ECO:0000256" key="3">
    <source>
        <dbReference type="ARBA" id="ARBA00022723"/>
    </source>
</evidence>
<accession>H3CH68</accession>
<dbReference type="GO" id="GO:0005829">
    <property type="term" value="C:cytosol"/>
    <property type="evidence" value="ECO:0007669"/>
    <property type="project" value="TreeGrafter"/>
</dbReference>
<keyword evidence="2" id="KW-0540">Nuclease</keyword>
<dbReference type="InterPro" id="IPR050891">
    <property type="entry name" value="TatD-type_Hydrolase"/>
</dbReference>
<dbReference type="Proteomes" id="UP000007303">
    <property type="component" value="Unassembled WGS sequence"/>
</dbReference>
<dbReference type="SUPFAM" id="SSF51556">
    <property type="entry name" value="Metallo-dependent hydrolases"/>
    <property type="match status" value="1"/>
</dbReference>